<dbReference type="RefSeq" id="WP_159434689.1">
    <property type="nucleotide sequence ID" value="NZ_FQZY01000114.1"/>
</dbReference>
<gene>
    <name evidence="1" type="ORF">SAMN02745243_04041</name>
</gene>
<dbReference type="EMBL" id="FQZY01000114">
    <property type="protein sequence ID" value="SHK94210.1"/>
    <property type="molecule type" value="Genomic_DNA"/>
</dbReference>
<reference evidence="1 2" key="1">
    <citation type="submission" date="2016-11" db="EMBL/GenBank/DDBJ databases">
        <authorList>
            <person name="Jaros S."/>
            <person name="Januszkiewicz K."/>
            <person name="Wedrychowicz H."/>
        </authorList>
    </citation>
    <scope>NUCLEOTIDE SEQUENCE [LARGE SCALE GENOMIC DNA]</scope>
    <source>
        <strain evidence="1 2">DSM 15480</strain>
    </source>
</reference>
<dbReference type="Gene3D" id="3.30.200.20">
    <property type="entry name" value="Phosphorylase Kinase, domain 1"/>
    <property type="match status" value="1"/>
</dbReference>
<accession>A0A1M6WKC9</accession>
<organism evidence="1 2">
    <name type="scientific">Hespellia stercorisuis DSM 15480</name>
    <dbReference type="NCBI Taxonomy" id="1121950"/>
    <lineage>
        <taxon>Bacteria</taxon>
        <taxon>Bacillati</taxon>
        <taxon>Bacillota</taxon>
        <taxon>Clostridia</taxon>
        <taxon>Lachnospirales</taxon>
        <taxon>Lachnospiraceae</taxon>
        <taxon>Hespellia</taxon>
    </lineage>
</organism>
<evidence type="ECO:0000313" key="1">
    <source>
        <dbReference type="EMBL" id="SHK94210.1"/>
    </source>
</evidence>
<protein>
    <recommendedName>
        <fullName evidence="3">Serine/threonine protein kinase</fullName>
    </recommendedName>
</protein>
<dbReference type="SUPFAM" id="SSF56112">
    <property type="entry name" value="Protein kinase-like (PK-like)"/>
    <property type="match status" value="1"/>
</dbReference>
<dbReference type="AlphaFoldDB" id="A0A1M6WKC9"/>
<keyword evidence="2" id="KW-1185">Reference proteome</keyword>
<sequence length="47" mass="5287">MGEGKELGIIKERYQLIRIIGAGGFGTTYLAVDPKERIQSVEELIYM</sequence>
<dbReference type="STRING" id="1121950.SAMN02745243_04041"/>
<name>A0A1M6WKC9_9FIRM</name>
<evidence type="ECO:0008006" key="3">
    <source>
        <dbReference type="Google" id="ProtNLM"/>
    </source>
</evidence>
<dbReference type="Proteomes" id="UP000184301">
    <property type="component" value="Unassembled WGS sequence"/>
</dbReference>
<proteinExistence type="predicted"/>
<evidence type="ECO:0000313" key="2">
    <source>
        <dbReference type="Proteomes" id="UP000184301"/>
    </source>
</evidence>
<dbReference type="OrthoDB" id="9788659at2"/>
<dbReference type="InterPro" id="IPR011009">
    <property type="entry name" value="Kinase-like_dom_sf"/>
</dbReference>